<evidence type="ECO:0000256" key="1">
    <source>
        <dbReference type="SAM" id="MobiDB-lite"/>
    </source>
</evidence>
<reference evidence="2 3" key="1">
    <citation type="submission" date="2021-06" db="EMBL/GenBank/DDBJ databases">
        <authorList>
            <person name="Palmer J.M."/>
        </authorList>
    </citation>
    <scope>NUCLEOTIDE SEQUENCE [LARGE SCALE GENOMIC DNA]</scope>
    <source>
        <strain evidence="3">if_2019</strain>
        <tissue evidence="2">Muscle</tissue>
    </source>
</reference>
<keyword evidence="3" id="KW-1185">Reference proteome</keyword>
<feature type="region of interest" description="Disordered" evidence="1">
    <location>
        <begin position="1"/>
        <end position="39"/>
    </location>
</feature>
<organism evidence="2 3">
    <name type="scientific">Ilyodon furcidens</name>
    <name type="common">goldbreast splitfin</name>
    <dbReference type="NCBI Taxonomy" id="33524"/>
    <lineage>
        <taxon>Eukaryota</taxon>
        <taxon>Metazoa</taxon>
        <taxon>Chordata</taxon>
        <taxon>Craniata</taxon>
        <taxon>Vertebrata</taxon>
        <taxon>Euteleostomi</taxon>
        <taxon>Actinopterygii</taxon>
        <taxon>Neopterygii</taxon>
        <taxon>Teleostei</taxon>
        <taxon>Neoteleostei</taxon>
        <taxon>Acanthomorphata</taxon>
        <taxon>Ovalentaria</taxon>
        <taxon>Atherinomorphae</taxon>
        <taxon>Cyprinodontiformes</taxon>
        <taxon>Goodeidae</taxon>
        <taxon>Ilyodon</taxon>
    </lineage>
</organism>
<gene>
    <name evidence="2" type="ORF">ILYODFUR_036971</name>
</gene>
<evidence type="ECO:0000313" key="2">
    <source>
        <dbReference type="EMBL" id="MEQ2231185.1"/>
    </source>
</evidence>
<name>A0ABV0TFK8_9TELE</name>
<feature type="compositionally biased region" description="Basic and acidic residues" evidence="1">
    <location>
        <begin position="17"/>
        <end position="27"/>
    </location>
</feature>
<proteinExistence type="predicted"/>
<comment type="caution">
    <text evidence="2">The sequence shown here is derived from an EMBL/GenBank/DDBJ whole genome shotgun (WGS) entry which is preliminary data.</text>
</comment>
<dbReference type="Proteomes" id="UP001482620">
    <property type="component" value="Unassembled WGS sequence"/>
</dbReference>
<evidence type="ECO:0000313" key="3">
    <source>
        <dbReference type="Proteomes" id="UP001482620"/>
    </source>
</evidence>
<dbReference type="EMBL" id="JAHRIQ010031000">
    <property type="protein sequence ID" value="MEQ2231185.1"/>
    <property type="molecule type" value="Genomic_DNA"/>
</dbReference>
<protein>
    <submittedName>
        <fullName evidence="2">Uncharacterized protein</fullName>
    </submittedName>
</protein>
<accession>A0ABV0TFK8</accession>
<sequence length="72" mass="7548">MEAGSINKASPNGSADKTGHSDEEPPEKATVLQKDGGPRAVYQAVPQQVSLQINSAVIGSVWLSSLSKLPQF</sequence>